<evidence type="ECO:0000256" key="1">
    <source>
        <dbReference type="ARBA" id="ARBA00005234"/>
    </source>
</evidence>
<evidence type="ECO:0000313" key="7">
    <source>
        <dbReference type="Proteomes" id="UP000256645"/>
    </source>
</evidence>
<dbReference type="PROSITE" id="PS50600">
    <property type="entry name" value="ULP_PROTEASE"/>
    <property type="match status" value="1"/>
</dbReference>
<evidence type="ECO:0000313" key="6">
    <source>
        <dbReference type="EMBL" id="RDW58778.1"/>
    </source>
</evidence>
<evidence type="ECO:0000259" key="5">
    <source>
        <dbReference type="PROSITE" id="PS50600"/>
    </source>
</evidence>
<dbReference type="GO" id="GO:0019783">
    <property type="term" value="F:ubiquitin-like protein peptidase activity"/>
    <property type="evidence" value="ECO:0007669"/>
    <property type="project" value="UniProtKB-ARBA"/>
</dbReference>
<evidence type="ECO:0000256" key="3">
    <source>
        <dbReference type="ARBA" id="ARBA00022801"/>
    </source>
</evidence>
<sequence length="997" mass="112600">MARQRRSSSVVSVARSRSNGVANIASTASTLFRRHRSSPEVAISKPEFNNQPVIEADVETELKSATDDFIALNQAVSGNEEERKKLMLAAVGRLRTAYAAFLAAAPKAEHQSPLSFREWVNTSSKISREYLIRMTSYEMKASYDALNTRHQQSLDKLVKRLGLGRDGIWDVYWELGLRIVESRDTLDNLARFLSDRASEVEKCNQSEEAGEIRDCLYLQKLAKEADIFRSQRAKAERGSRQRKDTTTFAPSDFRELIAHAGETTEGEKFSNVDGKEVQALTEAKSQTKLGEVAPFLSSGSRTAAKQTYHTQKNSQQNNKISEALVSGSTAEQEGQGQDGVGFLTIHNRETPEKGRGIRSSEDLLDEHSSDFEDLGLGAQADDSTNEEFEMPLPTQVFTLLGEPCHSDDDSFIKPSEQERSDSRPFNVPADVSGGIIWTEANPDWQARFWGADGVLNWHSSLCSPNEIRQLNDREMINDEIVNGALADLLQSYNATQHYCVETSFFLKHISDGNPPWKSYKKWQEFELVFIPVHETLHWYLVVVGRIEVLRGDGVQTQDTSVTNTMSGSGNQPWIMIFDSLQGRQLQHHKVLQELWKLVSDQPSKPQDMIVPFTEKSPPWTLTQDNGVDCGLYLIENMRRCLLYARGSKQEKADIVQERFGAKEVLKLRHGIRDRIFELKQNQDKLGSFNVKECSNDCGRDSSLLIEDKYEIIRSSDGEKHSKTPTFTQGGTSVSNTNLEAGTSSIIESDHSIMLSVRDCLAQFYGPFMDLLPASESMIAPQRIEKTLWCMAKDGNFTSPKAPSLVALLPEVEGVPARPVLPVIQFDTDEFDNLDGSMIDLLKEKHHLQLQEYQKHMNMFWKVSKRRSESIQVCIQHQIEAETRYNLVAALVQLLEKSFSLSTDLEDAAQQRWLAQRDALQQTCQTDVLFWDQVTDLTRHRDTEVAKLQECFCHLSGCRRSAEKMLISWREEVTAMKALLEKSSIAKAAISRKRKSDD</sequence>
<organism evidence="6 7">
    <name type="scientific">Coleophoma cylindrospora</name>
    <dbReference type="NCBI Taxonomy" id="1849047"/>
    <lineage>
        <taxon>Eukaryota</taxon>
        <taxon>Fungi</taxon>
        <taxon>Dikarya</taxon>
        <taxon>Ascomycota</taxon>
        <taxon>Pezizomycotina</taxon>
        <taxon>Leotiomycetes</taxon>
        <taxon>Helotiales</taxon>
        <taxon>Dermateaceae</taxon>
        <taxon>Coleophoma</taxon>
    </lineage>
</organism>
<dbReference type="Gene3D" id="3.40.395.10">
    <property type="entry name" value="Adenoviral Proteinase, Chain A"/>
    <property type="match status" value="1"/>
</dbReference>
<keyword evidence="2" id="KW-0645">Protease</keyword>
<dbReference type="PANTHER" id="PTHR46915:SF2">
    <property type="entry name" value="UBIQUITIN-LIKE PROTEASE 4"/>
    <property type="match status" value="1"/>
</dbReference>
<comment type="caution">
    <text evidence="6">The sequence shown here is derived from an EMBL/GenBank/DDBJ whole genome shotgun (WGS) entry which is preliminary data.</text>
</comment>
<keyword evidence="4" id="KW-0788">Thiol protease</keyword>
<evidence type="ECO:0000256" key="4">
    <source>
        <dbReference type="ARBA" id="ARBA00022807"/>
    </source>
</evidence>
<dbReference type="GO" id="GO:0006508">
    <property type="term" value="P:proteolysis"/>
    <property type="evidence" value="ECO:0007669"/>
    <property type="project" value="UniProtKB-KW"/>
</dbReference>
<keyword evidence="3" id="KW-0378">Hydrolase</keyword>
<dbReference type="AlphaFoldDB" id="A0A3D8QAY5"/>
<dbReference type="GO" id="GO:0016926">
    <property type="term" value="P:protein desumoylation"/>
    <property type="evidence" value="ECO:0007669"/>
    <property type="project" value="UniProtKB-ARBA"/>
</dbReference>
<dbReference type="InterPro" id="IPR038765">
    <property type="entry name" value="Papain-like_cys_pep_sf"/>
</dbReference>
<gene>
    <name evidence="6" type="ORF">BP6252_13254</name>
</gene>
<feature type="domain" description="Ubiquitin-like protease family profile" evidence="5">
    <location>
        <begin position="460"/>
        <end position="640"/>
    </location>
</feature>
<reference evidence="6 7" key="1">
    <citation type="journal article" date="2018" name="IMA Fungus">
        <title>IMA Genome-F 9: Draft genome sequence of Annulohypoxylon stygium, Aspergillus mulundensis, Berkeleyomyces basicola (syn. Thielaviopsis basicola), Ceratocystis smalleyi, two Cercospora beticola strains, Coleophoma cylindrospora, Fusarium fracticaudum, Phialophora cf. hyalina, and Morchella septimelata.</title>
        <authorList>
            <person name="Wingfield B.D."/>
            <person name="Bills G.F."/>
            <person name="Dong Y."/>
            <person name="Huang W."/>
            <person name="Nel W.J."/>
            <person name="Swalarsk-Parry B.S."/>
            <person name="Vaghefi N."/>
            <person name="Wilken P.M."/>
            <person name="An Z."/>
            <person name="de Beer Z.W."/>
            <person name="De Vos L."/>
            <person name="Chen L."/>
            <person name="Duong T.A."/>
            <person name="Gao Y."/>
            <person name="Hammerbacher A."/>
            <person name="Kikkert J.R."/>
            <person name="Li Y."/>
            <person name="Li H."/>
            <person name="Li K."/>
            <person name="Li Q."/>
            <person name="Liu X."/>
            <person name="Ma X."/>
            <person name="Naidoo K."/>
            <person name="Pethybridge S.J."/>
            <person name="Sun J."/>
            <person name="Steenkamp E.T."/>
            <person name="van der Nest M.A."/>
            <person name="van Wyk S."/>
            <person name="Wingfield M.J."/>
            <person name="Xiong C."/>
            <person name="Yue Q."/>
            <person name="Zhang X."/>
        </authorList>
    </citation>
    <scope>NUCLEOTIDE SEQUENCE [LARGE SCALE GENOMIC DNA]</scope>
    <source>
        <strain evidence="6 7">BP6252</strain>
    </source>
</reference>
<dbReference type="Pfam" id="PF02902">
    <property type="entry name" value="Peptidase_C48"/>
    <property type="match status" value="1"/>
</dbReference>
<accession>A0A3D8QAY5</accession>
<evidence type="ECO:0000256" key="2">
    <source>
        <dbReference type="ARBA" id="ARBA00022670"/>
    </source>
</evidence>
<dbReference type="SUPFAM" id="SSF54001">
    <property type="entry name" value="Cysteine proteinases"/>
    <property type="match status" value="1"/>
</dbReference>
<keyword evidence="7" id="KW-1185">Reference proteome</keyword>
<dbReference type="EMBL" id="PDLM01000017">
    <property type="protein sequence ID" value="RDW58778.1"/>
    <property type="molecule type" value="Genomic_DNA"/>
</dbReference>
<dbReference type="GO" id="GO:0008234">
    <property type="term" value="F:cysteine-type peptidase activity"/>
    <property type="evidence" value="ECO:0007669"/>
    <property type="project" value="UniProtKB-KW"/>
</dbReference>
<dbReference type="InterPro" id="IPR003653">
    <property type="entry name" value="Peptidase_C48_C"/>
</dbReference>
<dbReference type="Proteomes" id="UP000256645">
    <property type="component" value="Unassembled WGS sequence"/>
</dbReference>
<name>A0A3D8QAY5_9HELO</name>
<dbReference type="OrthoDB" id="1939479at2759"/>
<protein>
    <recommendedName>
        <fullName evidence="5">Ubiquitin-like protease family profile domain-containing protein</fullName>
    </recommendedName>
</protein>
<dbReference type="STRING" id="1849047.A0A3D8QAY5"/>
<dbReference type="PANTHER" id="PTHR46915">
    <property type="entry name" value="UBIQUITIN-LIKE PROTEASE 4-RELATED"/>
    <property type="match status" value="1"/>
</dbReference>
<proteinExistence type="inferred from homology"/>
<comment type="similarity">
    <text evidence="1">Belongs to the peptidase C48 family.</text>
</comment>